<dbReference type="Gene3D" id="3.20.20.80">
    <property type="entry name" value="Glycosidases"/>
    <property type="match status" value="1"/>
</dbReference>
<keyword evidence="2" id="KW-1185">Reference proteome</keyword>
<dbReference type="EMBL" id="SJPV01000022">
    <property type="protein sequence ID" value="TWU30588.1"/>
    <property type="molecule type" value="Genomic_DNA"/>
</dbReference>
<gene>
    <name evidence="1" type="ORF">Poly41_66830</name>
</gene>
<dbReference type="AlphaFoldDB" id="A0A5C6D1I1"/>
<organism evidence="1 2">
    <name type="scientific">Novipirellula artificiosorum</name>
    <dbReference type="NCBI Taxonomy" id="2528016"/>
    <lineage>
        <taxon>Bacteria</taxon>
        <taxon>Pseudomonadati</taxon>
        <taxon>Planctomycetota</taxon>
        <taxon>Planctomycetia</taxon>
        <taxon>Pirellulales</taxon>
        <taxon>Pirellulaceae</taxon>
        <taxon>Novipirellula</taxon>
    </lineage>
</organism>
<evidence type="ECO:0008006" key="3">
    <source>
        <dbReference type="Google" id="ProtNLM"/>
    </source>
</evidence>
<proteinExistence type="predicted"/>
<dbReference type="SUPFAM" id="SSF75005">
    <property type="entry name" value="Arabinanase/levansucrase/invertase"/>
    <property type="match status" value="1"/>
</dbReference>
<protein>
    <recommendedName>
        <fullName evidence="3">Glycosyl hydrolases family 43</fullName>
    </recommendedName>
</protein>
<dbReference type="Gene3D" id="2.115.10.20">
    <property type="entry name" value="Glycosyl hydrolase domain, family 43"/>
    <property type="match status" value="1"/>
</dbReference>
<reference evidence="1 2" key="1">
    <citation type="submission" date="2019-02" db="EMBL/GenBank/DDBJ databases">
        <title>Deep-cultivation of Planctomycetes and their phenomic and genomic characterization uncovers novel biology.</title>
        <authorList>
            <person name="Wiegand S."/>
            <person name="Jogler M."/>
            <person name="Boedeker C."/>
            <person name="Pinto D."/>
            <person name="Vollmers J."/>
            <person name="Rivas-Marin E."/>
            <person name="Kohn T."/>
            <person name="Peeters S.H."/>
            <person name="Heuer A."/>
            <person name="Rast P."/>
            <person name="Oberbeckmann S."/>
            <person name="Bunk B."/>
            <person name="Jeske O."/>
            <person name="Meyerdierks A."/>
            <person name="Storesund J.E."/>
            <person name="Kallscheuer N."/>
            <person name="Luecker S."/>
            <person name="Lage O.M."/>
            <person name="Pohl T."/>
            <person name="Merkel B.J."/>
            <person name="Hornburger P."/>
            <person name="Mueller R.-W."/>
            <person name="Bruemmer F."/>
            <person name="Labrenz M."/>
            <person name="Spormann A.M."/>
            <person name="Op Den Camp H."/>
            <person name="Overmann J."/>
            <person name="Amann R."/>
            <person name="Jetten M.S.M."/>
            <person name="Mascher T."/>
            <person name="Medema M.H."/>
            <person name="Devos D.P."/>
            <person name="Kaster A.-K."/>
            <person name="Ovreas L."/>
            <person name="Rohde M."/>
            <person name="Galperin M.Y."/>
            <person name="Jogler C."/>
        </authorList>
    </citation>
    <scope>NUCLEOTIDE SEQUENCE [LARGE SCALE GENOMIC DNA]</scope>
    <source>
        <strain evidence="1 2">Poly41</strain>
    </source>
</reference>
<comment type="caution">
    <text evidence="1">The sequence shown here is derived from an EMBL/GenBank/DDBJ whole genome shotgun (WGS) entry which is preliminary data.</text>
</comment>
<sequence>MTVNHLQEAVAALRDRALKAGVGNPYIVGMNSGGIWAAVYVDQAGLDAVSAYRGAFGSTKEGTPYAELWPNICKSFLESPCSRGDNSKRQLVVPLMSGANHTPRHEVKPEQFGAQHYLEPLPGEFMEHVTSGMDWVANHPDNCEADSVLIYAWNEHSEGGRICPTMGTTPEYAPNTRLLDELAQAIAGWQPTSSTPLAEAPKYADGRPEATLRMDAKDHGVVLRYGDGPERCDMLGARDVWVFEDKGTYYLHYDAAGPEGWLCSLAVSKDLLSWEKKGPILEFGGPGEDDSKSASYGVTFSDGKQWHMFYLGTPNVSAPPDRIPSFPYLTMKAKAIRAAGPWIKQTDVVPFRTKPDTYYSITASPGQVIQNGDEYLQFFSATTRKPGNPCQRHGDR</sequence>
<dbReference type="Proteomes" id="UP000319143">
    <property type="component" value="Unassembled WGS sequence"/>
</dbReference>
<evidence type="ECO:0000313" key="1">
    <source>
        <dbReference type="EMBL" id="TWU30588.1"/>
    </source>
</evidence>
<evidence type="ECO:0000313" key="2">
    <source>
        <dbReference type="Proteomes" id="UP000319143"/>
    </source>
</evidence>
<name>A0A5C6D1I1_9BACT</name>
<dbReference type="InterPro" id="IPR023296">
    <property type="entry name" value="Glyco_hydro_beta-prop_sf"/>
</dbReference>
<accession>A0A5C6D1I1</accession>